<proteinExistence type="predicted"/>
<dbReference type="Proteomes" id="UP000275281">
    <property type="component" value="Unassembled WGS sequence"/>
</dbReference>
<feature type="signal peptide" evidence="2">
    <location>
        <begin position="1"/>
        <end position="22"/>
    </location>
</feature>
<keyword evidence="2" id="KW-0732">Signal</keyword>
<keyword evidence="4" id="KW-1185">Reference proteome</keyword>
<name>A0A3N5Y310_9ALTE</name>
<sequence>MIKIKSAVTMLLCLFWGQSVFASDAYVRTVHQEGQGILRPIGESCFLYTPAHVVTKSQGVLVETRLRKNLKGELINTYPQDLALVKLRDASACQGNSWKDGGERVEAIISVISSGRLNYKHQQGRLEVFDVDITDKAVDSTFSIKLKDGKQFRKGMSGSIITVGDYPIGMLLSVNDDVGTVLRMDTMADLSRRVILRYATDKERIELGDLRATLPVDMPEKPSDNAKAPVNHAPAQPPTEDLVFSGSLSNGETVEYKFLARGNTAYRIVSEPQRQNVQYVAQILDDAGNELFRTGRMYSKNRMDWGIGVTQSGEYTLKIYGTDYAGQYHFTVKTIATPEELVSDSNIIGTNGTVTGGLSRGTYAEYKFLARGNTAYRIVSEPQRQNVQYVAQILDDAGNELFKTGRMYSKNRMDWGIGVTQPGEYTLRIYGTDYAGQYNLKLLED</sequence>
<evidence type="ECO:0008006" key="5">
    <source>
        <dbReference type="Google" id="ProtNLM"/>
    </source>
</evidence>
<reference evidence="3 4" key="1">
    <citation type="submission" date="2018-11" db="EMBL/GenBank/DDBJ databases">
        <authorList>
            <person name="Ye M.-Q."/>
            <person name="Du Z.-J."/>
        </authorList>
    </citation>
    <scope>NUCLEOTIDE SEQUENCE [LARGE SCALE GENOMIC DNA]</scope>
    <source>
        <strain evidence="3 4">U0105</strain>
    </source>
</reference>
<feature type="chain" id="PRO_5017931605" description="Serine protease" evidence="2">
    <location>
        <begin position="23"/>
        <end position="445"/>
    </location>
</feature>
<dbReference type="RefSeq" id="WP_124026224.1">
    <property type="nucleotide sequence ID" value="NZ_JBHRSN010000005.1"/>
</dbReference>
<dbReference type="AlphaFoldDB" id="A0A3N5Y310"/>
<gene>
    <name evidence="3" type="ORF">DRW07_02095</name>
</gene>
<organism evidence="3 4">
    <name type="scientific">Alteromonas sediminis</name>
    <dbReference type="NCBI Taxonomy" id="2259342"/>
    <lineage>
        <taxon>Bacteria</taxon>
        <taxon>Pseudomonadati</taxon>
        <taxon>Pseudomonadota</taxon>
        <taxon>Gammaproteobacteria</taxon>
        <taxon>Alteromonadales</taxon>
        <taxon>Alteromonadaceae</taxon>
        <taxon>Alteromonas/Salinimonas group</taxon>
        <taxon>Alteromonas</taxon>
    </lineage>
</organism>
<evidence type="ECO:0000256" key="2">
    <source>
        <dbReference type="SAM" id="SignalP"/>
    </source>
</evidence>
<feature type="region of interest" description="Disordered" evidence="1">
    <location>
        <begin position="216"/>
        <end position="236"/>
    </location>
</feature>
<evidence type="ECO:0000313" key="3">
    <source>
        <dbReference type="EMBL" id="RPJ68222.1"/>
    </source>
</evidence>
<comment type="caution">
    <text evidence="3">The sequence shown here is derived from an EMBL/GenBank/DDBJ whole genome shotgun (WGS) entry which is preliminary data.</text>
</comment>
<protein>
    <recommendedName>
        <fullName evidence="5">Serine protease</fullName>
    </recommendedName>
</protein>
<evidence type="ECO:0000256" key="1">
    <source>
        <dbReference type="SAM" id="MobiDB-lite"/>
    </source>
</evidence>
<dbReference type="EMBL" id="RPOK01000001">
    <property type="protein sequence ID" value="RPJ68222.1"/>
    <property type="molecule type" value="Genomic_DNA"/>
</dbReference>
<evidence type="ECO:0000313" key="4">
    <source>
        <dbReference type="Proteomes" id="UP000275281"/>
    </source>
</evidence>
<dbReference type="OrthoDB" id="6381467at2"/>
<accession>A0A3N5Y310</accession>